<keyword evidence="2" id="KW-1185">Reference proteome</keyword>
<reference evidence="1" key="1">
    <citation type="submission" date="2021-06" db="EMBL/GenBank/DDBJ databases">
        <title>Comparative genomics, transcriptomics and evolutionary studies reveal genomic signatures of adaptation to plant cell wall in hemibiotrophic fungi.</title>
        <authorList>
            <consortium name="DOE Joint Genome Institute"/>
            <person name="Baroncelli R."/>
            <person name="Diaz J.F."/>
            <person name="Benocci T."/>
            <person name="Peng M."/>
            <person name="Battaglia E."/>
            <person name="Haridas S."/>
            <person name="Andreopoulos W."/>
            <person name="Labutti K."/>
            <person name="Pangilinan J."/>
            <person name="Floch G.L."/>
            <person name="Makela M.R."/>
            <person name="Henrissat B."/>
            <person name="Grigoriev I.V."/>
            <person name="Crouch J.A."/>
            <person name="De Vries R.P."/>
            <person name="Sukno S.A."/>
            <person name="Thon M.R."/>
        </authorList>
    </citation>
    <scope>NUCLEOTIDE SEQUENCE</scope>
    <source>
        <strain evidence="1">CBS 125086</strain>
    </source>
</reference>
<dbReference type="EMBL" id="JAHLJV010000072">
    <property type="protein sequence ID" value="KAK1574665.1"/>
    <property type="molecule type" value="Genomic_DNA"/>
</dbReference>
<name>A0AAD8V1S7_9PEZI</name>
<dbReference type="Proteomes" id="UP001230504">
    <property type="component" value="Unassembled WGS sequence"/>
</dbReference>
<sequence>MIARHGTRRGQKVQCAASLTEHDPKSHLASKFCMNRSSFSYARNQVPARSNRLNSHLSTATAAANNKLEHSLGCAPRGRSSATLPSSSRFWSSTFSWQPSGNDAFLVPAPFSHHQRRTPASELVCAPVPLCRVAAATFRFGCGTSNSNLNDLAFFLSRNWDIGGVFFFFLSNPFAADQRLAILAHPIYSCVPACQDTRRKQL</sequence>
<protein>
    <submittedName>
        <fullName evidence="1">Uncharacterized protein</fullName>
    </submittedName>
</protein>
<comment type="caution">
    <text evidence="1">The sequence shown here is derived from an EMBL/GenBank/DDBJ whole genome shotgun (WGS) entry which is preliminary data.</text>
</comment>
<dbReference type="RefSeq" id="XP_060410161.1">
    <property type="nucleotide sequence ID" value="XM_060552744.1"/>
</dbReference>
<dbReference type="AlphaFoldDB" id="A0AAD8V1S7"/>
<dbReference type="GeneID" id="85436984"/>
<evidence type="ECO:0000313" key="2">
    <source>
        <dbReference type="Proteomes" id="UP001230504"/>
    </source>
</evidence>
<accession>A0AAD8V1S7</accession>
<gene>
    <name evidence="1" type="ORF">LY79DRAFT_361822</name>
</gene>
<organism evidence="1 2">
    <name type="scientific">Colletotrichum navitas</name>
    <dbReference type="NCBI Taxonomy" id="681940"/>
    <lineage>
        <taxon>Eukaryota</taxon>
        <taxon>Fungi</taxon>
        <taxon>Dikarya</taxon>
        <taxon>Ascomycota</taxon>
        <taxon>Pezizomycotina</taxon>
        <taxon>Sordariomycetes</taxon>
        <taxon>Hypocreomycetidae</taxon>
        <taxon>Glomerellales</taxon>
        <taxon>Glomerellaceae</taxon>
        <taxon>Colletotrichum</taxon>
        <taxon>Colletotrichum graminicola species complex</taxon>
    </lineage>
</organism>
<evidence type="ECO:0000313" key="1">
    <source>
        <dbReference type="EMBL" id="KAK1574665.1"/>
    </source>
</evidence>
<proteinExistence type="predicted"/>